<evidence type="ECO:0000256" key="1">
    <source>
        <dbReference type="ARBA" id="ARBA00004141"/>
    </source>
</evidence>
<dbReference type="PANTHER" id="PTHR19282">
    <property type="entry name" value="TETRASPANIN"/>
    <property type="match status" value="1"/>
</dbReference>
<protein>
    <recommendedName>
        <fullName evidence="10">Tetraspanin</fullName>
    </recommendedName>
</protein>
<feature type="transmembrane region" description="Helical" evidence="6">
    <location>
        <begin position="7"/>
        <end position="32"/>
    </location>
</feature>
<evidence type="ECO:0008006" key="10">
    <source>
        <dbReference type="Google" id="ProtNLM"/>
    </source>
</evidence>
<reference evidence="7" key="1">
    <citation type="submission" date="2022-06" db="EMBL/GenBank/DDBJ databases">
        <authorList>
            <person name="Berger JAMES D."/>
            <person name="Berger JAMES D."/>
        </authorList>
    </citation>
    <scope>NUCLEOTIDE SEQUENCE [LARGE SCALE GENOMIC DNA]</scope>
</reference>
<evidence type="ECO:0000313" key="7">
    <source>
        <dbReference type="Proteomes" id="UP000050795"/>
    </source>
</evidence>
<dbReference type="Proteomes" id="UP000050795">
    <property type="component" value="Unassembled WGS sequence"/>
</dbReference>
<dbReference type="InterPro" id="IPR018499">
    <property type="entry name" value="Tetraspanin/Peripherin"/>
</dbReference>
<dbReference type="InterPro" id="IPR008952">
    <property type="entry name" value="Tetraspanin_EC2_sf"/>
</dbReference>
<evidence type="ECO:0000313" key="8">
    <source>
        <dbReference type="WBParaSite" id="TREG1_73290.6"/>
    </source>
</evidence>
<keyword evidence="7" id="KW-1185">Reference proteome</keyword>
<feature type="transmembrane region" description="Helical" evidence="6">
    <location>
        <begin position="194"/>
        <end position="215"/>
    </location>
</feature>
<sequence>MFLCQKWILHCLTVFNIFHLITGCIALSSGIYEFTYSEYHFLRGKYELSLFTGSYITCTCGVFILITSPLGWVGILSQSKSLLTMFCILLVLSGICLLGCGIWATKYSENIHYELEQMFNRLLDNYDEKRLMVNEDTKFFNYLQYKLDCCGKLSVEDLSDRKPILACGLKAGEKKGCLSKLTGLTKSGQFRIALVNYCIAVCQFFGVILCSLFTCSNRNHANNNGNNYNNHHYEQKKKRTSKTALMTL</sequence>
<keyword evidence="2 6" id="KW-0812">Transmembrane</keyword>
<dbReference type="AlphaFoldDB" id="A0AA85K6C5"/>
<dbReference type="WBParaSite" id="TREG1_73290.6">
    <property type="protein sequence ID" value="TREG1_73290.6"/>
    <property type="gene ID" value="TREG1_73290"/>
</dbReference>
<evidence type="ECO:0000256" key="5">
    <source>
        <dbReference type="SAM" id="MobiDB-lite"/>
    </source>
</evidence>
<evidence type="ECO:0000256" key="2">
    <source>
        <dbReference type="ARBA" id="ARBA00022692"/>
    </source>
</evidence>
<feature type="transmembrane region" description="Helical" evidence="6">
    <location>
        <begin position="52"/>
        <end position="75"/>
    </location>
</feature>
<dbReference type="PRINTS" id="PR00259">
    <property type="entry name" value="TMFOUR"/>
</dbReference>
<organism evidence="7 9">
    <name type="scientific">Trichobilharzia regenti</name>
    <name type="common">Nasal bird schistosome</name>
    <dbReference type="NCBI Taxonomy" id="157069"/>
    <lineage>
        <taxon>Eukaryota</taxon>
        <taxon>Metazoa</taxon>
        <taxon>Spiralia</taxon>
        <taxon>Lophotrochozoa</taxon>
        <taxon>Platyhelminthes</taxon>
        <taxon>Trematoda</taxon>
        <taxon>Digenea</taxon>
        <taxon>Strigeidida</taxon>
        <taxon>Schistosomatoidea</taxon>
        <taxon>Schistosomatidae</taxon>
        <taxon>Trichobilharzia</taxon>
    </lineage>
</organism>
<comment type="subcellular location">
    <subcellularLocation>
        <location evidence="1">Membrane</location>
        <topology evidence="1">Multi-pass membrane protein</topology>
    </subcellularLocation>
</comment>
<feature type="transmembrane region" description="Helical" evidence="6">
    <location>
        <begin position="82"/>
        <end position="104"/>
    </location>
</feature>
<name>A0AA85K6C5_TRIRE</name>
<proteinExistence type="predicted"/>
<dbReference type="GO" id="GO:0005886">
    <property type="term" value="C:plasma membrane"/>
    <property type="evidence" value="ECO:0007669"/>
    <property type="project" value="TreeGrafter"/>
</dbReference>
<dbReference type="Gene3D" id="1.10.1450.10">
    <property type="entry name" value="Tetraspanin"/>
    <property type="match status" value="1"/>
</dbReference>
<dbReference type="PANTHER" id="PTHR19282:SF544">
    <property type="entry name" value="TETRASPANIN"/>
    <property type="match status" value="1"/>
</dbReference>
<evidence type="ECO:0000256" key="4">
    <source>
        <dbReference type="ARBA" id="ARBA00023136"/>
    </source>
</evidence>
<reference evidence="8 9" key="2">
    <citation type="submission" date="2023-11" db="UniProtKB">
        <authorList>
            <consortium name="WormBaseParasite"/>
        </authorList>
    </citation>
    <scope>IDENTIFICATION</scope>
</reference>
<dbReference type="Pfam" id="PF00335">
    <property type="entry name" value="Tetraspanin"/>
    <property type="match status" value="1"/>
</dbReference>
<evidence type="ECO:0000313" key="9">
    <source>
        <dbReference type="WBParaSite" id="TREG1_73290.7"/>
    </source>
</evidence>
<dbReference type="WBParaSite" id="TREG1_73290.7">
    <property type="protein sequence ID" value="TREG1_73290.7"/>
    <property type="gene ID" value="TREG1_73290"/>
</dbReference>
<evidence type="ECO:0000256" key="3">
    <source>
        <dbReference type="ARBA" id="ARBA00022989"/>
    </source>
</evidence>
<feature type="region of interest" description="Disordered" evidence="5">
    <location>
        <begin position="226"/>
        <end position="248"/>
    </location>
</feature>
<keyword evidence="3 6" id="KW-1133">Transmembrane helix</keyword>
<evidence type="ECO:0000256" key="6">
    <source>
        <dbReference type="SAM" id="Phobius"/>
    </source>
</evidence>
<keyword evidence="4 6" id="KW-0472">Membrane</keyword>
<dbReference type="PROSITE" id="PS51257">
    <property type="entry name" value="PROKAR_LIPOPROTEIN"/>
    <property type="match status" value="1"/>
</dbReference>
<accession>A0AA85K6C5</accession>
<dbReference type="SUPFAM" id="SSF48652">
    <property type="entry name" value="Tetraspanin"/>
    <property type="match status" value="1"/>
</dbReference>